<dbReference type="EMBL" id="HBUF01018474">
    <property type="protein sequence ID" value="CAG6610443.1"/>
    <property type="molecule type" value="Transcribed_RNA"/>
</dbReference>
<dbReference type="InterPro" id="IPR013154">
    <property type="entry name" value="ADH-like_N"/>
</dbReference>
<feature type="domain" description="Enoyl reductase (ER)" evidence="3">
    <location>
        <begin position="33"/>
        <end position="334"/>
    </location>
</feature>
<reference evidence="4" key="1">
    <citation type="submission" date="2021-05" db="EMBL/GenBank/DDBJ databases">
        <authorList>
            <person name="Alioto T."/>
            <person name="Alioto T."/>
            <person name="Gomez Garrido J."/>
        </authorList>
    </citation>
    <scope>NUCLEOTIDE SEQUENCE</scope>
</reference>
<dbReference type="InterPro" id="IPR036291">
    <property type="entry name" value="NAD(P)-bd_dom_sf"/>
</dbReference>
<dbReference type="Pfam" id="PF08240">
    <property type="entry name" value="ADH_N"/>
    <property type="match status" value="1"/>
</dbReference>
<name>A0A8D8LPX5_9HEMI</name>
<feature type="signal peptide" evidence="2">
    <location>
        <begin position="1"/>
        <end position="19"/>
    </location>
</feature>
<dbReference type="GO" id="GO:0016491">
    <property type="term" value="F:oxidoreductase activity"/>
    <property type="evidence" value="ECO:0007669"/>
    <property type="project" value="InterPro"/>
</dbReference>
<dbReference type="InterPro" id="IPR051603">
    <property type="entry name" value="Zinc-ADH_QOR/CCCR"/>
</dbReference>
<dbReference type="Gene3D" id="3.40.50.720">
    <property type="entry name" value="NAD(P)-binding Rossmann-like Domain"/>
    <property type="match status" value="1"/>
</dbReference>
<dbReference type="SMART" id="SM00829">
    <property type="entry name" value="PKS_ER"/>
    <property type="match status" value="1"/>
</dbReference>
<dbReference type="AlphaFoldDB" id="A0A8D8LPX5"/>
<evidence type="ECO:0000259" key="3">
    <source>
        <dbReference type="SMART" id="SM00829"/>
    </source>
</evidence>
<dbReference type="Pfam" id="PF00107">
    <property type="entry name" value="ADH_zinc_N"/>
    <property type="match status" value="1"/>
</dbReference>
<dbReference type="SUPFAM" id="SSF50129">
    <property type="entry name" value="GroES-like"/>
    <property type="match status" value="1"/>
</dbReference>
<dbReference type="SUPFAM" id="SSF51735">
    <property type="entry name" value="NAD(P)-binding Rossmann-fold domains"/>
    <property type="match status" value="1"/>
</dbReference>
<evidence type="ECO:0000256" key="2">
    <source>
        <dbReference type="SAM" id="SignalP"/>
    </source>
</evidence>
<evidence type="ECO:0000313" key="4">
    <source>
        <dbReference type="EMBL" id="CAG6610443.1"/>
    </source>
</evidence>
<sequence>MVRLFLTLLACWVADQGFAKQPGQYANVLREFGGPEKFITEDMWPIPEDFAPDECWVLVKAAAVYPWDKYARHNNGTRKKLKTPVVIGQEVSGIVIQCGKNVTHIKQAERVFAKMPNYEGGYKQIVLLKGSETFPLPENFTHEEGAVSYYPFMVAHKALIKRAQITRGKSILIIGGNRDVGAAAIQIAKAHGMYPIIATAGTEEAKQYCKDRGADHVVDHNLDAFRSIAVAANGHTKFDVIFNARYPNDHEEDVDFAKSPGGYCLYHDLRDIEKETHGFPETKLAEHNESMQHILHGFNSGQYRPYVNKTFYLDQIDEAHREVDDPDVIGDVVLTKVHRDDYIHLSNCENRVAGHNLSRPVTLLGTINWSDTPPNLKIANYRFNFTPANSAEQNSISQYIWTLAVEELYGGSTPLTTTDHVTYSFESLYSSAEFESSAHGQYDAKEVHEVIDKKGGLLKNMTTTTDDGEYNLWNKTYEEQRKQRLAEGLKKRRRRNVLVASKKKRRNNRLQEGLKKRRRKNVLVASKEKRRNKRDALQLPV</sequence>
<feature type="chain" id="PRO_5034497620" evidence="2">
    <location>
        <begin position="20"/>
        <end position="541"/>
    </location>
</feature>
<protein>
    <submittedName>
        <fullName evidence="4">Quinone oxidoreductase</fullName>
    </submittedName>
</protein>
<evidence type="ECO:0000256" key="1">
    <source>
        <dbReference type="ARBA" id="ARBA00022857"/>
    </source>
</evidence>
<dbReference type="InterPro" id="IPR011032">
    <property type="entry name" value="GroES-like_sf"/>
</dbReference>
<keyword evidence="1" id="KW-0521">NADP</keyword>
<dbReference type="Gene3D" id="3.90.180.10">
    <property type="entry name" value="Medium-chain alcohol dehydrogenases, catalytic domain"/>
    <property type="match status" value="1"/>
</dbReference>
<organism evidence="4">
    <name type="scientific">Cacopsylla melanoneura</name>
    <dbReference type="NCBI Taxonomy" id="428564"/>
    <lineage>
        <taxon>Eukaryota</taxon>
        <taxon>Metazoa</taxon>
        <taxon>Ecdysozoa</taxon>
        <taxon>Arthropoda</taxon>
        <taxon>Hexapoda</taxon>
        <taxon>Insecta</taxon>
        <taxon>Pterygota</taxon>
        <taxon>Neoptera</taxon>
        <taxon>Paraneoptera</taxon>
        <taxon>Hemiptera</taxon>
        <taxon>Sternorrhyncha</taxon>
        <taxon>Psylloidea</taxon>
        <taxon>Psyllidae</taxon>
        <taxon>Psyllinae</taxon>
        <taxon>Cacopsylla</taxon>
    </lineage>
</organism>
<dbReference type="InterPro" id="IPR020843">
    <property type="entry name" value="ER"/>
</dbReference>
<dbReference type="InterPro" id="IPR013149">
    <property type="entry name" value="ADH-like_C"/>
</dbReference>
<dbReference type="PANTHER" id="PTHR44154">
    <property type="entry name" value="QUINONE OXIDOREDUCTASE"/>
    <property type="match status" value="1"/>
</dbReference>
<keyword evidence="2" id="KW-0732">Signal</keyword>
<dbReference type="PANTHER" id="PTHR44154:SF1">
    <property type="entry name" value="QUINONE OXIDOREDUCTASE"/>
    <property type="match status" value="1"/>
</dbReference>
<accession>A0A8D8LPX5</accession>
<proteinExistence type="predicted"/>